<proteinExistence type="predicted"/>
<feature type="region of interest" description="Disordered" evidence="1">
    <location>
        <begin position="1"/>
        <end position="126"/>
    </location>
</feature>
<evidence type="ECO:0000256" key="1">
    <source>
        <dbReference type="SAM" id="MobiDB-lite"/>
    </source>
</evidence>
<gene>
    <name evidence="2" type="ORF">LSALG_LOCUS10663</name>
</gene>
<dbReference type="Proteomes" id="UP001177003">
    <property type="component" value="Chromosome 2"/>
</dbReference>
<accession>A0AA35YDY5</accession>
<dbReference type="EMBL" id="OX465078">
    <property type="protein sequence ID" value="CAI9270346.1"/>
    <property type="molecule type" value="Genomic_DNA"/>
</dbReference>
<reference evidence="2" key="1">
    <citation type="submission" date="2023-04" db="EMBL/GenBank/DDBJ databases">
        <authorList>
            <person name="Vijverberg K."/>
            <person name="Xiong W."/>
            <person name="Schranz E."/>
        </authorList>
    </citation>
    <scope>NUCLEOTIDE SEQUENCE</scope>
</reference>
<organism evidence="2 3">
    <name type="scientific">Lactuca saligna</name>
    <name type="common">Willowleaf lettuce</name>
    <dbReference type="NCBI Taxonomy" id="75948"/>
    <lineage>
        <taxon>Eukaryota</taxon>
        <taxon>Viridiplantae</taxon>
        <taxon>Streptophyta</taxon>
        <taxon>Embryophyta</taxon>
        <taxon>Tracheophyta</taxon>
        <taxon>Spermatophyta</taxon>
        <taxon>Magnoliopsida</taxon>
        <taxon>eudicotyledons</taxon>
        <taxon>Gunneridae</taxon>
        <taxon>Pentapetalae</taxon>
        <taxon>asterids</taxon>
        <taxon>campanulids</taxon>
        <taxon>Asterales</taxon>
        <taxon>Asteraceae</taxon>
        <taxon>Cichorioideae</taxon>
        <taxon>Cichorieae</taxon>
        <taxon>Lactucinae</taxon>
        <taxon>Lactuca</taxon>
    </lineage>
</organism>
<evidence type="ECO:0000313" key="3">
    <source>
        <dbReference type="Proteomes" id="UP001177003"/>
    </source>
</evidence>
<keyword evidence="3" id="KW-1185">Reference proteome</keyword>
<feature type="compositionally biased region" description="Basic and acidic residues" evidence="1">
    <location>
        <begin position="29"/>
        <end position="47"/>
    </location>
</feature>
<name>A0AA35YDY5_LACSI</name>
<evidence type="ECO:0000313" key="2">
    <source>
        <dbReference type="EMBL" id="CAI9270346.1"/>
    </source>
</evidence>
<protein>
    <submittedName>
        <fullName evidence="2">Uncharacterized protein</fullName>
    </submittedName>
</protein>
<dbReference type="AlphaFoldDB" id="A0AA35YDY5"/>
<sequence length="126" mass="14064">MSETSNVIQEYKKLPSSGPRELTPVMIHSIEEADKPAKRGKKPEKQKDKKLKKPARRLILQSSSDSDSEYVPPGNKPHIPTESESESYDEEASPHGDTPPRSPTPEGKTSQIRWVSKSVERVNMGV</sequence>